<protein>
    <submittedName>
        <fullName evidence="3">Uncharacterized protein</fullName>
    </submittedName>
</protein>
<evidence type="ECO:0000256" key="2">
    <source>
        <dbReference type="SAM" id="Phobius"/>
    </source>
</evidence>
<feature type="region of interest" description="Disordered" evidence="1">
    <location>
        <begin position="82"/>
        <end position="105"/>
    </location>
</feature>
<keyword evidence="4" id="KW-1185">Reference proteome</keyword>
<sequence length="105" mass="12186">EILYYRLAYTHTENEWMIAVSLAILGFPLVVMVMLCCVRLKIRYQEHIAKMNNPRIIEYVFVYILCAELTLVPLDDNISTRTSVRGVSPSRFSRSPQLSPLLPKR</sequence>
<reference evidence="3" key="1">
    <citation type="journal article" date="2023" name="Mol. Biol. Evol.">
        <title>Third-Generation Sequencing Reveals the Adaptive Role of the Epigenome in Three Deep-Sea Polychaetes.</title>
        <authorList>
            <person name="Perez M."/>
            <person name="Aroh O."/>
            <person name="Sun Y."/>
            <person name="Lan Y."/>
            <person name="Juniper S.K."/>
            <person name="Young C.R."/>
            <person name="Angers B."/>
            <person name="Qian P.Y."/>
        </authorList>
    </citation>
    <scope>NUCLEOTIDE SEQUENCE</scope>
    <source>
        <strain evidence="3">P08H-3</strain>
    </source>
</reference>
<feature type="transmembrane region" description="Helical" evidence="2">
    <location>
        <begin position="16"/>
        <end position="35"/>
    </location>
</feature>
<evidence type="ECO:0000256" key="1">
    <source>
        <dbReference type="SAM" id="MobiDB-lite"/>
    </source>
</evidence>
<accession>A0AAD9JG55</accession>
<comment type="caution">
    <text evidence="3">The sequence shown here is derived from an EMBL/GenBank/DDBJ whole genome shotgun (WGS) entry which is preliminary data.</text>
</comment>
<feature type="transmembrane region" description="Helical" evidence="2">
    <location>
        <begin position="56"/>
        <end position="74"/>
    </location>
</feature>
<evidence type="ECO:0000313" key="3">
    <source>
        <dbReference type="EMBL" id="KAK2152386.1"/>
    </source>
</evidence>
<feature type="non-terminal residue" evidence="3">
    <location>
        <position position="1"/>
    </location>
</feature>
<evidence type="ECO:0000313" key="4">
    <source>
        <dbReference type="Proteomes" id="UP001208570"/>
    </source>
</evidence>
<dbReference type="AlphaFoldDB" id="A0AAD9JG55"/>
<keyword evidence="2" id="KW-0472">Membrane</keyword>
<keyword evidence="2" id="KW-1133">Transmembrane helix</keyword>
<feature type="compositionally biased region" description="Polar residues" evidence="1">
    <location>
        <begin position="82"/>
        <end position="98"/>
    </location>
</feature>
<dbReference type="Proteomes" id="UP001208570">
    <property type="component" value="Unassembled WGS sequence"/>
</dbReference>
<dbReference type="EMBL" id="JAODUP010000330">
    <property type="protein sequence ID" value="KAK2152386.1"/>
    <property type="molecule type" value="Genomic_DNA"/>
</dbReference>
<keyword evidence="2" id="KW-0812">Transmembrane</keyword>
<proteinExistence type="predicted"/>
<gene>
    <name evidence="3" type="ORF">LSH36_330g07051</name>
</gene>
<organism evidence="3 4">
    <name type="scientific">Paralvinella palmiformis</name>
    <dbReference type="NCBI Taxonomy" id="53620"/>
    <lineage>
        <taxon>Eukaryota</taxon>
        <taxon>Metazoa</taxon>
        <taxon>Spiralia</taxon>
        <taxon>Lophotrochozoa</taxon>
        <taxon>Annelida</taxon>
        <taxon>Polychaeta</taxon>
        <taxon>Sedentaria</taxon>
        <taxon>Canalipalpata</taxon>
        <taxon>Terebellida</taxon>
        <taxon>Terebelliformia</taxon>
        <taxon>Alvinellidae</taxon>
        <taxon>Paralvinella</taxon>
    </lineage>
</organism>
<name>A0AAD9JG55_9ANNE</name>